<dbReference type="Proteomes" id="UP001050691">
    <property type="component" value="Unassembled WGS sequence"/>
</dbReference>
<reference evidence="1" key="1">
    <citation type="submission" date="2021-10" db="EMBL/GenBank/DDBJ databases">
        <title>De novo Genome Assembly of Clathrus columnatus (Basidiomycota, Fungi) Using Illumina and Nanopore Sequence Data.</title>
        <authorList>
            <person name="Ogiso-Tanaka E."/>
            <person name="Itagaki H."/>
            <person name="Hosoya T."/>
            <person name="Hosaka K."/>
        </authorList>
    </citation>
    <scope>NUCLEOTIDE SEQUENCE</scope>
    <source>
        <strain evidence="1">MO-923</strain>
    </source>
</reference>
<keyword evidence="2" id="KW-1185">Reference proteome</keyword>
<protein>
    <submittedName>
        <fullName evidence="1">Uncharacterized protein</fullName>
    </submittedName>
</protein>
<evidence type="ECO:0000313" key="2">
    <source>
        <dbReference type="Proteomes" id="UP001050691"/>
    </source>
</evidence>
<organism evidence="1 2">
    <name type="scientific">Clathrus columnatus</name>
    <dbReference type="NCBI Taxonomy" id="1419009"/>
    <lineage>
        <taxon>Eukaryota</taxon>
        <taxon>Fungi</taxon>
        <taxon>Dikarya</taxon>
        <taxon>Basidiomycota</taxon>
        <taxon>Agaricomycotina</taxon>
        <taxon>Agaricomycetes</taxon>
        <taxon>Phallomycetidae</taxon>
        <taxon>Phallales</taxon>
        <taxon>Clathraceae</taxon>
        <taxon>Clathrus</taxon>
    </lineage>
</organism>
<sequence length="263" mass="29958">MPGTFTKSLALAQESFAKVLSSCADKSDLIRFLEWHVSSHGISPGHAFLELFPQLRGVRRLHIIDAHPTDVGELSLVIPPLFPKLEEVHFSGLTHLPFVMPILHSPHNLRFITFDAPCPHSIHLQLLRWFRTAAFQRLEKLSLWALCTSERSKVEETIEEWIQIFDMDAVPGSVQEVVLGFRSQRGRICNKEEQHGFTTNLLNGLSSIFEWPRLRKLHLIGFSLFEKDLTTLYTDSPRRIHIEITTTIADTSSIPFPATSQTK</sequence>
<accession>A0AAV5A0Q7</accession>
<name>A0AAV5A0Q7_9AGAM</name>
<dbReference type="AlphaFoldDB" id="A0AAV5A0Q7"/>
<evidence type="ECO:0000313" key="1">
    <source>
        <dbReference type="EMBL" id="GJJ06859.1"/>
    </source>
</evidence>
<gene>
    <name evidence="1" type="ORF">Clacol_001055</name>
</gene>
<comment type="caution">
    <text evidence="1">The sequence shown here is derived from an EMBL/GenBank/DDBJ whole genome shotgun (WGS) entry which is preliminary data.</text>
</comment>
<proteinExistence type="predicted"/>
<dbReference type="EMBL" id="BPWL01000002">
    <property type="protein sequence ID" value="GJJ06859.1"/>
    <property type="molecule type" value="Genomic_DNA"/>
</dbReference>